<feature type="domain" description="Peptidase MA-like" evidence="2">
    <location>
        <begin position="216"/>
        <end position="364"/>
    </location>
</feature>
<keyword evidence="1" id="KW-0472">Membrane</keyword>
<comment type="caution">
    <text evidence="3">The sequence shown here is derived from an EMBL/GenBank/DDBJ whole genome shotgun (WGS) entry which is preliminary data.</text>
</comment>
<accession>A0A5C6W4A6</accession>
<feature type="transmembrane region" description="Helical" evidence="1">
    <location>
        <begin position="38"/>
        <end position="57"/>
    </location>
</feature>
<dbReference type="OrthoDB" id="43895at2"/>
<keyword evidence="1" id="KW-0812">Transmembrane</keyword>
<evidence type="ECO:0000313" key="3">
    <source>
        <dbReference type="EMBL" id="TXC91370.1"/>
    </source>
</evidence>
<dbReference type="Proteomes" id="UP000321363">
    <property type="component" value="Unassembled WGS sequence"/>
</dbReference>
<feature type="transmembrane region" description="Helical" evidence="1">
    <location>
        <begin position="12"/>
        <end position="32"/>
    </location>
</feature>
<gene>
    <name evidence="3" type="ORF">FS935_10805</name>
</gene>
<protein>
    <recommendedName>
        <fullName evidence="2">Peptidase MA-like domain-containing protein</fullName>
    </recommendedName>
</protein>
<evidence type="ECO:0000313" key="4">
    <source>
        <dbReference type="Proteomes" id="UP000321363"/>
    </source>
</evidence>
<organism evidence="3 4">
    <name type="scientific">Metabacillus litoralis</name>
    <dbReference type="NCBI Taxonomy" id="152268"/>
    <lineage>
        <taxon>Bacteria</taxon>
        <taxon>Bacillati</taxon>
        <taxon>Bacillota</taxon>
        <taxon>Bacilli</taxon>
        <taxon>Bacillales</taxon>
        <taxon>Bacillaceae</taxon>
        <taxon>Metabacillus</taxon>
    </lineage>
</organism>
<proteinExistence type="predicted"/>
<dbReference type="AlphaFoldDB" id="A0A5C6W4A6"/>
<dbReference type="Pfam" id="PF13485">
    <property type="entry name" value="Peptidase_MA_2"/>
    <property type="match status" value="1"/>
</dbReference>
<feature type="transmembrane region" description="Helical" evidence="1">
    <location>
        <begin position="78"/>
        <end position="101"/>
    </location>
</feature>
<sequence length="379" mass="44363">MTILKKVCKKIIQFLCYMIFMLMISLFFYILFSIKVSLVISSFLIACTFGLLCYLIFRMIRSRGNFKFLFFKEISGGLSVSLLTLISFVVSFYFFSVNLIISTEFGQNLTIKEKLELYTLPLQTNNTSTTDYNKMKKDKKRATHKNVTIYYQNHEKELLPIIKDVLNKADQVTTDLFGPINDNEIDLILHSSTDELYEKTSLKQTIGYFDDPNDIIGVAITDLPSILSDEMPQSFYFSSTIMHEYTHYRLQAFVKEQGLYVYRIPLWFHEGVAEYVGMYNVDHRYFPFEEADFKKLVTHNDWEKFRLNDFDVYTQSYYAIQFIVNQYGESIIKTIIEETAKVNDFEKGFSTATGFTIEELQKLYVKDAKKQSLNKPANF</sequence>
<dbReference type="RefSeq" id="WP_158638595.1">
    <property type="nucleotide sequence ID" value="NZ_VOQF01000005.1"/>
</dbReference>
<dbReference type="EMBL" id="VOQF01000005">
    <property type="protein sequence ID" value="TXC91370.1"/>
    <property type="molecule type" value="Genomic_DNA"/>
</dbReference>
<reference evidence="3 4" key="1">
    <citation type="journal article" date="2005" name="Int. J. Syst. Evol. Microbiol.">
        <title>Bacillus litoralis sp. nov., isolated from a tidal flat of the Yellow Sea in Korea.</title>
        <authorList>
            <person name="Yoon J.H."/>
            <person name="Oh T.K."/>
        </authorList>
    </citation>
    <scope>NUCLEOTIDE SEQUENCE [LARGE SCALE GENOMIC DNA]</scope>
    <source>
        <strain evidence="3 4">SW-211</strain>
    </source>
</reference>
<keyword evidence="4" id="KW-1185">Reference proteome</keyword>
<name>A0A5C6W4A6_9BACI</name>
<dbReference type="InterPro" id="IPR039568">
    <property type="entry name" value="Peptidase_MA-like_dom"/>
</dbReference>
<keyword evidence="1" id="KW-1133">Transmembrane helix</keyword>
<evidence type="ECO:0000256" key="1">
    <source>
        <dbReference type="SAM" id="Phobius"/>
    </source>
</evidence>
<evidence type="ECO:0000259" key="2">
    <source>
        <dbReference type="Pfam" id="PF13485"/>
    </source>
</evidence>